<sequence>MKKKATLVSILRNIFHQIDVAVKVRKAENCILPIRVGGGSAR</sequence>
<proteinExistence type="predicted"/>
<reference evidence="1 2" key="1">
    <citation type="journal article" date="2011" name="J. Bacteriol.">
        <title>Complete genome sequence of the dog commensal and human pathogen Capnocytophaga canimorsus strain 5.</title>
        <authorList>
            <person name="Manfredi P."/>
            <person name="Pagni M."/>
            <person name="Cornelis G.R."/>
        </authorList>
    </citation>
    <scope>NUCLEOTIDE SEQUENCE [LARGE SCALE GENOMIC DNA]</scope>
    <source>
        <strain evidence="2">5</strain>
    </source>
</reference>
<dbReference type="HOGENOM" id="CLU_3248851_0_0_10"/>
<protein>
    <submittedName>
        <fullName evidence="1">Uncharacterized protein</fullName>
    </submittedName>
</protein>
<gene>
    <name evidence="1" type="ordered locus">Ccan_02960</name>
</gene>
<dbReference type="EMBL" id="CP002113">
    <property type="protein sequence ID" value="AEK22418.1"/>
    <property type="molecule type" value="Genomic_DNA"/>
</dbReference>
<dbReference type="Proteomes" id="UP000008895">
    <property type="component" value="Chromosome"/>
</dbReference>
<keyword evidence="2" id="KW-1185">Reference proteome</keyword>
<evidence type="ECO:0000313" key="1">
    <source>
        <dbReference type="EMBL" id="AEK22418.1"/>
    </source>
</evidence>
<name>F9YR60_CAPCC</name>
<dbReference type="STRING" id="860228.Ccan_02960"/>
<dbReference type="AlphaFoldDB" id="F9YR60"/>
<accession>F9YR60</accession>
<organism evidence="1 2">
    <name type="scientific">Capnocytophaga canimorsus (strain 5)</name>
    <dbReference type="NCBI Taxonomy" id="860228"/>
    <lineage>
        <taxon>Bacteria</taxon>
        <taxon>Pseudomonadati</taxon>
        <taxon>Bacteroidota</taxon>
        <taxon>Flavobacteriia</taxon>
        <taxon>Flavobacteriales</taxon>
        <taxon>Flavobacteriaceae</taxon>
        <taxon>Capnocytophaga</taxon>
    </lineage>
</organism>
<dbReference type="KEGG" id="ccm:Ccan_02960"/>
<evidence type="ECO:0000313" key="2">
    <source>
        <dbReference type="Proteomes" id="UP000008895"/>
    </source>
</evidence>